<dbReference type="KEGG" id="cvn:111136996"/>
<dbReference type="PANTHER" id="PTHR25462:SF296">
    <property type="entry name" value="MEIOTIC P26, ISOFORM F"/>
    <property type="match status" value="1"/>
</dbReference>
<evidence type="ECO:0000313" key="5">
    <source>
        <dbReference type="RefSeq" id="XP_022343919.1"/>
    </source>
</evidence>
<dbReference type="Gene3D" id="3.30.160.60">
    <property type="entry name" value="Classic Zinc Finger"/>
    <property type="match status" value="1"/>
</dbReference>
<accession>A0A8B8EVA5</accession>
<dbReference type="SUPFAM" id="SSF57845">
    <property type="entry name" value="B-box zinc-binding domain"/>
    <property type="match status" value="1"/>
</dbReference>
<feature type="domain" description="B box-type" evidence="3">
    <location>
        <begin position="66"/>
        <end position="107"/>
    </location>
</feature>
<keyword evidence="1" id="KW-0479">Metal-binding</keyword>
<evidence type="ECO:0000313" key="4">
    <source>
        <dbReference type="Proteomes" id="UP000694844"/>
    </source>
</evidence>
<dbReference type="InterPro" id="IPR000315">
    <property type="entry name" value="Znf_B-box"/>
</dbReference>
<dbReference type="SUPFAM" id="SSF101898">
    <property type="entry name" value="NHL repeat"/>
    <property type="match status" value="1"/>
</dbReference>
<dbReference type="PROSITE" id="PS50119">
    <property type="entry name" value="ZF_BBOX"/>
    <property type="match status" value="2"/>
</dbReference>
<dbReference type="Gene3D" id="2.120.10.30">
    <property type="entry name" value="TolB, C-terminal domain"/>
    <property type="match status" value="1"/>
</dbReference>
<protein>
    <submittedName>
        <fullName evidence="5">Uncharacterized protein LOC111136996</fullName>
    </submittedName>
    <submittedName>
        <fullName evidence="6">Uncharacterized protein LOC111136997</fullName>
    </submittedName>
</protein>
<dbReference type="GeneID" id="111136997"/>
<reference evidence="5 6" key="1">
    <citation type="submission" date="2025-04" db="UniProtKB">
        <authorList>
            <consortium name="RefSeq"/>
        </authorList>
    </citation>
    <scope>IDENTIFICATION</scope>
    <source>
        <tissue evidence="5 6">Whole sample</tissue>
    </source>
</reference>
<dbReference type="InterPro" id="IPR047153">
    <property type="entry name" value="TRIM45/56/19-like"/>
</dbReference>
<dbReference type="PANTHER" id="PTHR25462">
    <property type="entry name" value="BONUS, ISOFORM C-RELATED"/>
    <property type="match status" value="1"/>
</dbReference>
<dbReference type="GO" id="GO:0008270">
    <property type="term" value="F:zinc ion binding"/>
    <property type="evidence" value="ECO:0007669"/>
    <property type="project" value="UniProtKB-KW"/>
</dbReference>
<organism evidence="4 6">
    <name type="scientific">Crassostrea virginica</name>
    <name type="common">Eastern oyster</name>
    <dbReference type="NCBI Taxonomy" id="6565"/>
    <lineage>
        <taxon>Eukaryota</taxon>
        <taxon>Metazoa</taxon>
        <taxon>Spiralia</taxon>
        <taxon>Lophotrochozoa</taxon>
        <taxon>Mollusca</taxon>
        <taxon>Bivalvia</taxon>
        <taxon>Autobranchia</taxon>
        <taxon>Pteriomorphia</taxon>
        <taxon>Ostreida</taxon>
        <taxon>Ostreoidea</taxon>
        <taxon>Ostreidae</taxon>
        <taxon>Crassostrea</taxon>
    </lineage>
</organism>
<evidence type="ECO:0000256" key="1">
    <source>
        <dbReference type="PROSITE-ProRule" id="PRU00024"/>
    </source>
</evidence>
<dbReference type="RefSeq" id="XP_022343919.1">
    <property type="nucleotide sequence ID" value="XM_022488211.1"/>
</dbReference>
<dbReference type="RefSeq" id="XP_022343920.1">
    <property type="nucleotide sequence ID" value="XM_022488212.1"/>
</dbReference>
<dbReference type="Pfam" id="PF00643">
    <property type="entry name" value="zf-B_box"/>
    <property type="match status" value="1"/>
</dbReference>
<evidence type="ECO:0000259" key="3">
    <source>
        <dbReference type="PROSITE" id="PS50119"/>
    </source>
</evidence>
<evidence type="ECO:0000256" key="2">
    <source>
        <dbReference type="SAM" id="MobiDB-lite"/>
    </source>
</evidence>
<feature type="domain" description="B box-type" evidence="3">
    <location>
        <begin position="12"/>
        <end position="59"/>
    </location>
</feature>
<dbReference type="KEGG" id="cvn:111136997"/>
<proteinExistence type="predicted"/>
<keyword evidence="4" id="KW-1185">Reference proteome</keyword>
<evidence type="ECO:0000313" key="6">
    <source>
        <dbReference type="RefSeq" id="XP_022343920.1"/>
    </source>
</evidence>
<keyword evidence="1" id="KW-0862">Zinc</keyword>
<gene>
    <name evidence="6" type="primary">LOC111136997</name>
    <name evidence="5" type="synonym">LOC111136996</name>
</gene>
<dbReference type="OrthoDB" id="6081610at2759"/>
<feature type="region of interest" description="Disordered" evidence="2">
    <location>
        <begin position="277"/>
        <end position="303"/>
    </location>
</feature>
<name>A0A8B8EVA5_CRAVI</name>
<dbReference type="InterPro" id="IPR011042">
    <property type="entry name" value="6-blade_b-propeller_TolB-like"/>
</dbReference>
<dbReference type="AlphaFoldDB" id="A0A8B8EVA5"/>
<dbReference type="SMART" id="SM00336">
    <property type="entry name" value="BBOX"/>
    <property type="match status" value="2"/>
</dbReference>
<feature type="compositionally biased region" description="Basic and acidic residues" evidence="2">
    <location>
        <begin position="280"/>
        <end position="300"/>
    </location>
</feature>
<sequence>MSETSDEQAAMQHYLVCGIEDCQKNGQFYCNDCHRPLCEQCMDEHLKSPKTKAHEIVLYRHRKQQLPVEKCELHPTRNVDMFCTECNIPLCLKCSIKEHKGHEFEDLEEIYAEKYAAWQSEFKKIQKYSLPTTEELKSDIEDDVKEIKKIMECIRTSMKAEAESLKNLVDEVTSENIEHTHTMEKSLLKMLKSQGTTYDDYITYLKKISEKFQEYLSLTNQKLMFIEVLKIQAIPETTKPVPPVFTVGHFNKDDVAKLLGRVNVPNTEPEKRTIQPMEAETTHMKSTEKQLEQSKEKSDMKQTLSLSSSVTKVRKFSVPGVDNAFHVSVDKSGRLWVSDWEGNLVQTDLQGKQLQRIQTSGREEGYHTATQDGDLIYTDQDKKVIYRITPDRKITEFIKTGDWRPRSIHSSSINGDILVGMYKDREAKVTRYSKAGKEIQNIQRDNQGQGLYGIPHYITENINGDICTSDWNKYAVVVVNKSGQHRFSYTDQGSGFLPRGICTDVLGHILVCHCSFRSGTIHLLDQDGGFLSVILSPQQGIKRPCGVCVDDENNLYVGQYDTNTVTVYKYLQ</sequence>
<keyword evidence="1" id="KW-0863">Zinc-finger</keyword>
<dbReference type="Proteomes" id="UP000694844">
    <property type="component" value="Chromosome 5"/>
</dbReference>